<dbReference type="AlphaFoldDB" id="A0A3M7R9S5"/>
<organism evidence="1 2">
    <name type="scientific">Brachionus plicatilis</name>
    <name type="common">Marine rotifer</name>
    <name type="synonym">Brachionus muelleri</name>
    <dbReference type="NCBI Taxonomy" id="10195"/>
    <lineage>
        <taxon>Eukaryota</taxon>
        <taxon>Metazoa</taxon>
        <taxon>Spiralia</taxon>
        <taxon>Gnathifera</taxon>
        <taxon>Rotifera</taxon>
        <taxon>Eurotatoria</taxon>
        <taxon>Monogononta</taxon>
        <taxon>Pseudotrocha</taxon>
        <taxon>Ploima</taxon>
        <taxon>Brachionidae</taxon>
        <taxon>Brachionus</taxon>
    </lineage>
</organism>
<evidence type="ECO:0000313" key="1">
    <source>
        <dbReference type="EMBL" id="RNA19995.1"/>
    </source>
</evidence>
<gene>
    <name evidence="1" type="ORF">BpHYR1_028103</name>
</gene>
<evidence type="ECO:0000313" key="2">
    <source>
        <dbReference type="Proteomes" id="UP000276133"/>
    </source>
</evidence>
<proteinExistence type="predicted"/>
<dbReference type="EMBL" id="REGN01003933">
    <property type="protein sequence ID" value="RNA19995.1"/>
    <property type="molecule type" value="Genomic_DNA"/>
</dbReference>
<protein>
    <submittedName>
        <fullName evidence="1">Uncharacterized protein</fullName>
    </submittedName>
</protein>
<dbReference type="Proteomes" id="UP000276133">
    <property type="component" value="Unassembled WGS sequence"/>
</dbReference>
<name>A0A3M7R9S5_BRAPC</name>
<keyword evidence="2" id="KW-1185">Reference proteome</keyword>
<sequence length="83" mass="10175">MFLIRKELNKNSLIVEYNELLDDEQRNKIDDLNLRLKKEATLIYLFDKINLRKEKKKRRINLNLINDFPDEETWVYGTSRDFI</sequence>
<accession>A0A3M7R9S5</accession>
<comment type="caution">
    <text evidence="1">The sequence shown here is derived from an EMBL/GenBank/DDBJ whole genome shotgun (WGS) entry which is preliminary data.</text>
</comment>
<reference evidence="1 2" key="1">
    <citation type="journal article" date="2018" name="Sci. Rep.">
        <title>Genomic signatures of local adaptation to the degree of environmental predictability in rotifers.</title>
        <authorList>
            <person name="Franch-Gras L."/>
            <person name="Hahn C."/>
            <person name="Garcia-Roger E.M."/>
            <person name="Carmona M.J."/>
            <person name="Serra M."/>
            <person name="Gomez A."/>
        </authorList>
    </citation>
    <scope>NUCLEOTIDE SEQUENCE [LARGE SCALE GENOMIC DNA]</scope>
    <source>
        <strain evidence="1">HYR1</strain>
    </source>
</reference>